<dbReference type="AlphaFoldDB" id="A0A0A9GH68"/>
<name>A0A0A9GH68_ARUDO</name>
<sequence>MLFQPFCASVPLVSCFECETTSNINQLLFGIMLLKSM</sequence>
<dbReference type="EMBL" id="GBRH01173456">
    <property type="protein sequence ID" value="JAE24440.1"/>
    <property type="molecule type" value="Transcribed_RNA"/>
</dbReference>
<evidence type="ECO:0000313" key="1">
    <source>
        <dbReference type="EMBL" id="JAE24440.1"/>
    </source>
</evidence>
<accession>A0A0A9GH68</accession>
<reference evidence="1" key="2">
    <citation type="journal article" date="2015" name="Data Brief">
        <title>Shoot transcriptome of the giant reed, Arundo donax.</title>
        <authorList>
            <person name="Barrero R.A."/>
            <person name="Guerrero F.D."/>
            <person name="Moolhuijzen P."/>
            <person name="Goolsby J.A."/>
            <person name="Tidwell J."/>
            <person name="Bellgard S.E."/>
            <person name="Bellgard M.I."/>
        </authorList>
    </citation>
    <scope>NUCLEOTIDE SEQUENCE</scope>
    <source>
        <tissue evidence="1">Shoot tissue taken approximately 20 cm above the soil surface</tissue>
    </source>
</reference>
<proteinExistence type="predicted"/>
<reference evidence="1" key="1">
    <citation type="submission" date="2014-09" db="EMBL/GenBank/DDBJ databases">
        <authorList>
            <person name="Magalhaes I.L.F."/>
            <person name="Oliveira U."/>
            <person name="Santos F.R."/>
            <person name="Vidigal T.H.D.A."/>
            <person name="Brescovit A.D."/>
            <person name="Santos A.J."/>
        </authorList>
    </citation>
    <scope>NUCLEOTIDE SEQUENCE</scope>
    <source>
        <tissue evidence="1">Shoot tissue taken approximately 20 cm above the soil surface</tissue>
    </source>
</reference>
<organism evidence="1">
    <name type="scientific">Arundo donax</name>
    <name type="common">Giant reed</name>
    <name type="synonym">Donax arundinaceus</name>
    <dbReference type="NCBI Taxonomy" id="35708"/>
    <lineage>
        <taxon>Eukaryota</taxon>
        <taxon>Viridiplantae</taxon>
        <taxon>Streptophyta</taxon>
        <taxon>Embryophyta</taxon>
        <taxon>Tracheophyta</taxon>
        <taxon>Spermatophyta</taxon>
        <taxon>Magnoliopsida</taxon>
        <taxon>Liliopsida</taxon>
        <taxon>Poales</taxon>
        <taxon>Poaceae</taxon>
        <taxon>PACMAD clade</taxon>
        <taxon>Arundinoideae</taxon>
        <taxon>Arundineae</taxon>
        <taxon>Arundo</taxon>
    </lineage>
</organism>
<protein>
    <submittedName>
        <fullName evidence="1">Uncharacterized protein</fullName>
    </submittedName>
</protein>